<dbReference type="Proteomes" id="UP000631114">
    <property type="component" value="Unassembled WGS sequence"/>
</dbReference>
<dbReference type="OrthoDB" id="1924787at2759"/>
<protein>
    <submittedName>
        <fullName evidence="1">Uncharacterized protein</fullName>
    </submittedName>
</protein>
<reference evidence="1 2" key="1">
    <citation type="submission" date="2020-10" db="EMBL/GenBank/DDBJ databases">
        <title>The Coptis chinensis genome and diversification of protoberbering-type alkaloids.</title>
        <authorList>
            <person name="Wang B."/>
            <person name="Shu S."/>
            <person name="Song C."/>
            <person name="Liu Y."/>
        </authorList>
    </citation>
    <scope>NUCLEOTIDE SEQUENCE [LARGE SCALE GENOMIC DNA]</scope>
    <source>
        <strain evidence="1">HL-2020</strain>
        <tissue evidence="1">Leaf</tissue>
    </source>
</reference>
<dbReference type="EMBL" id="JADFTS010000007">
    <property type="protein sequence ID" value="KAF9598564.1"/>
    <property type="molecule type" value="Genomic_DNA"/>
</dbReference>
<proteinExistence type="predicted"/>
<organism evidence="1 2">
    <name type="scientific">Coptis chinensis</name>
    <dbReference type="NCBI Taxonomy" id="261450"/>
    <lineage>
        <taxon>Eukaryota</taxon>
        <taxon>Viridiplantae</taxon>
        <taxon>Streptophyta</taxon>
        <taxon>Embryophyta</taxon>
        <taxon>Tracheophyta</taxon>
        <taxon>Spermatophyta</taxon>
        <taxon>Magnoliopsida</taxon>
        <taxon>Ranunculales</taxon>
        <taxon>Ranunculaceae</taxon>
        <taxon>Coptidoideae</taxon>
        <taxon>Coptis</taxon>
    </lineage>
</organism>
<sequence length="89" mass="10546">MAHHPNSMLDARVKLWPAMFILLDFGRYPPTVANVEKDVIALYKHVIRTFVHDFSGFENRPTLLYFQEPYIEKMIKMSELFNNMIELKS</sequence>
<gene>
    <name evidence="1" type="ORF">IFM89_028191</name>
</gene>
<comment type="caution">
    <text evidence="1">The sequence shown here is derived from an EMBL/GenBank/DDBJ whole genome shotgun (WGS) entry which is preliminary data.</text>
</comment>
<evidence type="ECO:0000313" key="2">
    <source>
        <dbReference type="Proteomes" id="UP000631114"/>
    </source>
</evidence>
<keyword evidence="2" id="KW-1185">Reference proteome</keyword>
<dbReference type="AlphaFoldDB" id="A0A835HHQ3"/>
<evidence type="ECO:0000313" key="1">
    <source>
        <dbReference type="EMBL" id="KAF9598564.1"/>
    </source>
</evidence>
<name>A0A835HHQ3_9MAGN</name>
<accession>A0A835HHQ3</accession>